<dbReference type="Proteomes" id="UP000029121">
    <property type="component" value="Unassembled WGS sequence"/>
</dbReference>
<organism evidence="1 2">
    <name type="scientific">Capsella rubella</name>
    <dbReference type="NCBI Taxonomy" id="81985"/>
    <lineage>
        <taxon>Eukaryota</taxon>
        <taxon>Viridiplantae</taxon>
        <taxon>Streptophyta</taxon>
        <taxon>Embryophyta</taxon>
        <taxon>Tracheophyta</taxon>
        <taxon>Spermatophyta</taxon>
        <taxon>Magnoliopsida</taxon>
        <taxon>eudicotyledons</taxon>
        <taxon>Gunneridae</taxon>
        <taxon>Pentapetalae</taxon>
        <taxon>rosids</taxon>
        <taxon>malvids</taxon>
        <taxon>Brassicales</taxon>
        <taxon>Brassicaceae</taxon>
        <taxon>Camelineae</taxon>
        <taxon>Capsella</taxon>
    </lineage>
</organism>
<reference evidence="2" key="1">
    <citation type="journal article" date="2013" name="Nat. Genet.">
        <title>The Capsella rubella genome and the genomic consequences of rapid mating system evolution.</title>
        <authorList>
            <person name="Slotte T."/>
            <person name="Hazzouri K.M."/>
            <person name="Agren J.A."/>
            <person name="Koenig D."/>
            <person name="Maumus F."/>
            <person name="Guo Y.L."/>
            <person name="Steige K."/>
            <person name="Platts A.E."/>
            <person name="Escobar J.S."/>
            <person name="Newman L.K."/>
            <person name="Wang W."/>
            <person name="Mandakova T."/>
            <person name="Vello E."/>
            <person name="Smith L.M."/>
            <person name="Henz S.R."/>
            <person name="Steffen J."/>
            <person name="Takuno S."/>
            <person name="Brandvain Y."/>
            <person name="Coop G."/>
            <person name="Andolfatto P."/>
            <person name="Hu T.T."/>
            <person name="Blanchette M."/>
            <person name="Clark R.M."/>
            <person name="Quesneville H."/>
            <person name="Nordborg M."/>
            <person name="Gaut B.S."/>
            <person name="Lysak M.A."/>
            <person name="Jenkins J."/>
            <person name="Grimwood J."/>
            <person name="Chapman J."/>
            <person name="Prochnik S."/>
            <person name="Shu S."/>
            <person name="Rokhsar D."/>
            <person name="Schmutz J."/>
            <person name="Weigel D."/>
            <person name="Wright S.I."/>
        </authorList>
    </citation>
    <scope>NUCLEOTIDE SEQUENCE [LARGE SCALE GENOMIC DNA]</scope>
    <source>
        <strain evidence="2">cv. Monte Gargano</strain>
    </source>
</reference>
<proteinExistence type="predicted"/>
<evidence type="ECO:0000313" key="2">
    <source>
        <dbReference type="Proteomes" id="UP000029121"/>
    </source>
</evidence>
<dbReference type="eggNOG" id="KOG1075">
    <property type="taxonomic scope" value="Eukaryota"/>
</dbReference>
<gene>
    <name evidence="1" type="ORF">CARUB_v10024578mg</name>
</gene>
<accession>R0HWC7</accession>
<keyword evidence="2" id="KW-1185">Reference proteome</keyword>
<dbReference type="AlphaFoldDB" id="R0HWC7"/>
<evidence type="ECO:0008006" key="3">
    <source>
        <dbReference type="Google" id="ProtNLM"/>
    </source>
</evidence>
<dbReference type="EMBL" id="KB870808">
    <property type="protein sequence ID" value="EOA28373.1"/>
    <property type="molecule type" value="Genomic_DNA"/>
</dbReference>
<protein>
    <recommendedName>
        <fullName evidence="3">RNase H type-1 domain-containing protein</fullName>
    </recommendedName>
</protein>
<evidence type="ECO:0000313" key="1">
    <source>
        <dbReference type="EMBL" id="EOA28373.1"/>
    </source>
</evidence>
<feature type="non-terminal residue" evidence="1">
    <location>
        <position position="78"/>
    </location>
</feature>
<feature type="non-terminal residue" evidence="1">
    <location>
        <position position="1"/>
    </location>
</feature>
<name>R0HWC7_9BRAS</name>
<sequence>PSVGNIKCNVHVSWVNAATFCGGAWMLKNHDGNALFHSRDAFLPVVNRITVELQCIIWCLTSLHELRVELVLLTDCIA</sequence>